<evidence type="ECO:0000313" key="1">
    <source>
        <dbReference type="EMBL" id="RHX86366.1"/>
    </source>
</evidence>
<sequence>MNGEETIETAIFVGVPTIYEGDFCLQKADFVIERNFLFFPTTTPPTQKRVGKVFTKKLSFLRRAEPFTRFKDSNRIQVVEDSFFIKRNYKNFPLQWISRSAFRSSILFPKKISSDIITFLQFTDRSHNERK</sequence>
<dbReference type="AlphaFoldDB" id="A0A8B3CQB6"/>
<gene>
    <name evidence="1" type="ORF">DLM78_11070</name>
</gene>
<comment type="caution">
    <text evidence="1">The sequence shown here is derived from an EMBL/GenBank/DDBJ whole genome shotgun (WGS) entry which is preliminary data.</text>
</comment>
<name>A0A8B3CQB6_9LEPT</name>
<proteinExistence type="predicted"/>
<reference evidence="2" key="1">
    <citation type="submission" date="2018-05" db="EMBL/GenBank/DDBJ databases">
        <title>Leptospira yasudae sp. nov. and Leptospira stimsonii sp. nov., two pathogenic species of the genus Leptospira isolated from environmental sources.</title>
        <authorList>
            <person name="Casanovas-Massana A."/>
            <person name="Hamond C."/>
            <person name="Santos L.A."/>
            <person name="Hacker K.P."/>
            <person name="Balassiano I."/>
            <person name="Medeiros M.A."/>
            <person name="Reis M.G."/>
            <person name="Ko A.I."/>
            <person name="Wunder E.A."/>
        </authorList>
    </citation>
    <scope>NUCLEOTIDE SEQUENCE [LARGE SCALE GENOMIC DNA]</scope>
    <source>
        <strain evidence="2">AMB6-RJ</strain>
    </source>
</reference>
<evidence type="ECO:0000313" key="2">
    <source>
        <dbReference type="Proteomes" id="UP000266669"/>
    </source>
</evidence>
<dbReference type="EMBL" id="QHCS01000002">
    <property type="protein sequence ID" value="RHX86366.1"/>
    <property type="molecule type" value="Genomic_DNA"/>
</dbReference>
<accession>A0A8B3CQB6</accession>
<organism evidence="1 2">
    <name type="scientific">Leptospira stimsonii</name>
    <dbReference type="NCBI Taxonomy" id="2202203"/>
    <lineage>
        <taxon>Bacteria</taxon>
        <taxon>Pseudomonadati</taxon>
        <taxon>Spirochaetota</taxon>
        <taxon>Spirochaetia</taxon>
        <taxon>Leptospirales</taxon>
        <taxon>Leptospiraceae</taxon>
        <taxon>Leptospira</taxon>
    </lineage>
</organism>
<dbReference type="Proteomes" id="UP000266669">
    <property type="component" value="Unassembled WGS sequence"/>
</dbReference>
<protein>
    <submittedName>
        <fullName evidence="1">Uncharacterized protein</fullName>
    </submittedName>
</protein>